<keyword evidence="5 6" id="KW-0472">Membrane</keyword>
<feature type="transmembrane region" description="Helical" evidence="6">
    <location>
        <begin position="226"/>
        <end position="249"/>
    </location>
</feature>
<feature type="transmembrane region" description="Helical" evidence="6">
    <location>
        <begin position="613"/>
        <end position="635"/>
    </location>
</feature>
<evidence type="ECO:0000313" key="8">
    <source>
        <dbReference type="EMBL" id="AIQ11647.1"/>
    </source>
</evidence>
<keyword evidence="4 6" id="KW-1133">Transmembrane helix</keyword>
<feature type="transmembrane region" description="Helical" evidence="6">
    <location>
        <begin position="278"/>
        <end position="300"/>
    </location>
</feature>
<feature type="transmembrane region" description="Helical" evidence="6">
    <location>
        <begin position="59"/>
        <end position="80"/>
    </location>
</feature>
<dbReference type="KEGG" id="pdu:PDUR_06580"/>
<dbReference type="Pfam" id="PF02687">
    <property type="entry name" value="FtsX"/>
    <property type="match status" value="1"/>
</dbReference>
<dbReference type="STRING" id="44251.PDUR_06580"/>
<dbReference type="PANTHER" id="PTHR46795">
    <property type="entry name" value="ABC TRANSPORTER PERMEASE-RELATED-RELATED"/>
    <property type="match status" value="1"/>
</dbReference>
<dbReference type="AlphaFoldDB" id="A0A089HKK2"/>
<evidence type="ECO:0000256" key="2">
    <source>
        <dbReference type="ARBA" id="ARBA00022475"/>
    </source>
</evidence>
<organism evidence="8 9">
    <name type="scientific">Paenibacillus durus</name>
    <name type="common">Paenibacillus azotofixans</name>
    <dbReference type="NCBI Taxonomy" id="44251"/>
    <lineage>
        <taxon>Bacteria</taxon>
        <taxon>Bacillati</taxon>
        <taxon>Bacillota</taxon>
        <taxon>Bacilli</taxon>
        <taxon>Bacillales</taxon>
        <taxon>Paenibacillaceae</taxon>
        <taxon>Paenibacillus</taxon>
    </lineage>
</organism>
<accession>A0A089HKK2</accession>
<name>A0A089HKK2_PAEDU</name>
<feature type="transmembrane region" description="Helical" evidence="6">
    <location>
        <begin position="110"/>
        <end position="131"/>
    </location>
</feature>
<evidence type="ECO:0000259" key="7">
    <source>
        <dbReference type="Pfam" id="PF02687"/>
    </source>
</evidence>
<dbReference type="OrthoDB" id="1937696at2"/>
<dbReference type="eggNOG" id="COG0577">
    <property type="taxonomic scope" value="Bacteria"/>
</dbReference>
<reference evidence="8 9" key="1">
    <citation type="submission" date="2014-08" db="EMBL/GenBank/DDBJ databases">
        <title>Comparative genomics of the Paenibacillus odorifer group.</title>
        <authorList>
            <person name="den Bakker H.C."/>
            <person name="Tsai Y.-C."/>
            <person name="Martin N."/>
            <person name="Korlach J."/>
            <person name="Wiedmann M."/>
        </authorList>
    </citation>
    <scope>NUCLEOTIDE SEQUENCE [LARGE SCALE GENOMIC DNA]</scope>
    <source>
        <strain evidence="8 9">DSM 1735</strain>
    </source>
</reference>
<evidence type="ECO:0000256" key="6">
    <source>
        <dbReference type="PIRNR" id="PIRNR018968"/>
    </source>
</evidence>
<feature type="transmembrane region" description="Helical" evidence="6">
    <location>
        <begin position="151"/>
        <end position="174"/>
    </location>
</feature>
<comment type="subcellular location">
    <subcellularLocation>
        <location evidence="1 6">Cell membrane</location>
        <topology evidence="1 6">Multi-pass membrane protein</topology>
    </subcellularLocation>
</comment>
<keyword evidence="9" id="KW-1185">Reference proteome</keyword>
<keyword evidence="6" id="KW-0813">Transport</keyword>
<proteinExistence type="inferred from homology"/>
<dbReference type="EMBL" id="CP009288">
    <property type="protein sequence ID" value="AIQ11647.1"/>
    <property type="molecule type" value="Genomic_DNA"/>
</dbReference>
<dbReference type="PANTHER" id="PTHR46795:SF1">
    <property type="entry name" value="ABC TRANSPORTER PERMEASE PROTEIN"/>
    <property type="match status" value="1"/>
</dbReference>
<evidence type="ECO:0000256" key="3">
    <source>
        <dbReference type="ARBA" id="ARBA00022692"/>
    </source>
</evidence>
<protein>
    <recommendedName>
        <fullName evidence="7">ABC3 transporter permease C-terminal domain-containing protein</fullName>
    </recommendedName>
</protein>
<evidence type="ECO:0000256" key="4">
    <source>
        <dbReference type="ARBA" id="ARBA00022989"/>
    </source>
</evidence>
<feature type="transmembrane region" description="Helical" evidence="6">
    <location>
        <begin position="582"/>
        <end position="601"/>
    </location>
</feature>
<dbReference type="PIRSF" id="PIRSF018968">
    <property type="entry name" value="ABC_permease_BceB"/>
    <property type="match status" value="1"/>
</dbReference>
<feature type="transmembrane region" description="Helical" evidence="6">
    <location>
        <begin position="18"/>
        <end position="39"/>
    </location>
</feature>
<feature type="transmembrane region" description="Helical" evidence="6">
    <location>
        <begin position="526"/>
        <end position="550"/>
    </location>
</feature>
<feature type="transmembrane region" description="Helical" evidence="6">
    <location>
        <begin position="195"/>
        <end position="214"/>
    </location>
</feature>
<dbReference type="InterPro" id="IPR052536">
    <property type="entry name" value="ABC-4_Integral_Memb_Prot"/>
</dbReference>
<dbReference type="GO" id="GO:0005886">
    <property type="term" value="C:plasma membrane"/>
    <property type="evidence" value="ECO:0007669"/>
    <property type="project" value="UniProtKB-SubCell"/>
</dbReference>
<evidence type="ECO:0000256" key="5">
    <source>
        <dbReference type="ARBA" id="ARBA00023136"/>
    </source>
</evidence>
<dbReference type="InterPro" id="IPR003838">
    <property type="entry name" value="ABC3_permease_C"/>
</dbReference>
<dbReference type="GO" id="GO:0055085">
    <property type="term" value="P:transmembrane transport"/>
    <property type="evidence" value="ECO:0007669"/>
    <property type="project" value="UniProtKB-UniRule"/>
</dbReference>
<feature type="domain" description="ABC3 transporter permease C-terminal" evidence="7">
    <location>
        <begin position="59"/>
        <end position="176"/>
    </location>
</feature>
<comment type="similarity">
    <text evidence="6">Belongs to the ABC-4 integral membrane protein family.</text>
</comment>
<evidence type="ECO:0000313" key="9">
    <source>
        <dbReference type="Proteomes" id="UP000029409"/>
    </source>
</evidence>
<sequence>MSFPQFAFNNIRRNARSYIAFFLSSAFMVMVFFAYAVFMFHPDVTSIELGKNSAAGMKIASYIVFIFAFFFVLYSISAFLKSRNLEFGILTILGARPGQINKLIFMENMLIGLFSILTGMAGGLLQSKMFLLLSTKMIGIPDLPFYWPAKAIMVTAAAFLALFIVISAFTLLFIRKNRVLELLKGTSKPKKEPKASLLLSVLCIALLAAGYWAIRQPLAPKWLLIAAVTGIAGTYFFYTQLSVLTVRLLKLSRRRLWRGTNLLWISEMAYKLKDNARMLFLVTVVTSLACMASSFLLSIYNANKDAYLSSPFALNYTSYHSANEKEDTQMIRGRLQAKGMKFTENKVDQLRGSVLDDGKYQMIELLPLSRYNELTPQMGSETESALRGREAVLVISGQLDSEKYVKDNRLTISDFPDRTFTVRKTLKPVILPFGHYASPLLVVGDDTFNLLSKTSEERNRSAHFTRYLYKIPAWDSRLPAANSLNVALTSELVDSINERNKQSDNWNSLLDARSKNYITTKQGASMLGFIGIFIALIFSISSASFLYFRLHSELAADQRMYRALSKIGLSPSEMSGSATKQIALLFYIPILVAWVQTVVVIRPVLNQIQVYEITVPVLMTIGAFLAVQTLYFAVVRARYIHSLKRTMV</sequence>
<dbReference type="RefSeq" id="WP_042205536.1">
    <property type="nucleotide sequence ID" value="NZ_CP009288.1"/>
</dbReference>
<keyword evidence="2 6" id="KW-1003">Cell membrane</keyword>
<dbReference type="InterPro" id="IPR027022">
    <property type="entry name" value="ABC_permease_BceB-typ"/>
</dbReference>
<evidence type="ECO:0000256" key="1">
    <source>
        <dbReference type="ARBA" id="ARBA00004651"/>
    </source>
</evidence>
<gene>
    <name evidence="8" type="ORF">PDUR_06580</name>
</gene>
<keyword evidence="3 6" id="KW-0812">Transmembrane</keyword>
<dbReference type="Proteomes" id="UP000029409">
    <property type="component" value="Chromosome"/>
</dbReference>